<dbReference type="EMBL" id="ML179689">
    <property type="protein sequence ID" value="THU83060.1"/>
    <property type="molecule type" value="Genomic_DNA"/>
</dbReference>
<feature type="compositionally biased region" description="Low complexity" evidence="1">
    <location>
        <begin position="162"/>
        <end position="171"/>
    </location>
</feature>
<sequence length="260" mass="28513">MSKAGVFDSMDHGTTSVVQLYDRSTDKISWYGLKTRPASSIATPKNARTKRQTSWPPHFLPQSYLKPLRHLHRHHSLRPPLPPQLLGLSPLKEEEDLVPTQPNTPAITPSHTFTSTTSTIVSQGLGLTHRLWREERRRLRDQMCQAQTAAQPRSAGPGDRNSTSSLAWSSASEDDFDPDPSDDFDDLEDDEDGWGSGRSGGGGGGWGFQFGKGRFSWGPSAFSSASNSNPSGAYPSQKDLARNFTGMEDSPATSVRKVPF</sequence>
<name>A0A4S8L3U2_DENBC</name>
<reference evidence="2 3" key="1">
    <citation type="journal article" date="2019" name="Nat. Ecol. Evol.">
        <title>Megaphylogeny resolves global patterns of mushroom evolution.</title>
        <authorList>
            <person name="Varga T."/>
            <person name="Krizsan K."/>
            <person name="Foldi C."/>
            <person name="Dima B."/>
            <person name="Sanchez-Garcia M."/>
            <person name="Sanchez-Ramirez S."/>
            <person name="Szollosi G.J."/>
            <person name="Szarkandi J.G."/>
            <person name="Papp V."/>
            <person name="Albert L."/>
            <person name="Andreopoulos W."/>
            <person name="Angelini C."/>
            <person name="Antonin V."/>
            <person name="Barry K.W."/>
            <person name="Bougher N.L."/>
            <person name="Buchanan P."/>
            <person name="Buyck B."/>
            <person name="Bense V."/>
            <person name="Catcheside P."/>
            <person name="Chovatia M."/>
            <person name="Cooper J."/>
            <person name="Damon W."/>
            <person name="Desjardin D."/>
            <person name="Finy P."/>
            <person name="Geml J."/>
            <person name="Haridas S."/>
            <person name="Hughes K."/>
            <person name="Justo A."/>
            <person name="Karasinski D."/>
            <person name="Kautmanova I."/>
            <person name="Kiss B."/>
            <person name="Kocsube S."/>
            <person name="Kotiranta H."/>
            <person name="LaButti K.M."/>
            <person name="Lechner B.E."/>
            <person name="Liimatainen K."/>
            <person name="Lipzen A."/>
            <person name="Lukacs Z."/>
            <person name="Mihaltcheva S."/>
            <person name="Morgado L.N."/>
            <person name="Niskanen T."/>
            <person name="Noordeloos M.E."/>
            <person name="Ohm R.A."/>
            <person name="Ortiz-Santana B."/>
            <person name="Ovrebo C."/>
            <person name="Racz N."/>
            <person name="Riley R."/>
            <person name="Savchenko A."/>
            <person name="Shiryaev A."/>
            <person name="Soop K."/>
            <person name="Spirin V."/>
            <person name="Szebenyi C."/>
            <person name="Tomsovsky M."/>
            <person name="Tulloss R.E."/>
            <person name="Uehling J."/>
            <person name="Grigoriev I.V."/>
            <person name="Vagvolgyi C."/>
            <person name="Papp T."/>
            <person name="Martin F.M."/>
            <person name="Miettinen O."/>
            <person name="Hibbett D.S."/>
            <person name="Nagy L.G."/>
        </authorList>
    </citation>
    <scope>NUCLEOTIDE SEQUENCE [LARGE SCALE GENOMIC DNA]</scope>
    <source>
        <strain evidence="2 3">CBS 962.96</strain>
    </source>
</reference>
<accession>A0A4S8L3U2</accession>
<proteinExistence type="predicted"/>
<feature type="compositionally biased region" description="Acidic residues" evidence="1">
    <location>
        <begin position="172"/>
        <end position="193"/>
    </location>
</feature>
<dbReference type="Proteomes" id="UP000297245">
    <property type="component" value="Unassembled WGS sequence"/>
</dbReference>
<keyword evidence="3" id="KW-1185">Reference proteome</keyword>
<feature type="compositionally biased region" description="Low complexity" evidence="1">
    <location>
        <begin position="211"/>
        <end position="236"/>
    </location>
</feature>
<feature type="compositionally biased region" description="Low complexity" evidence="1">
    <location>
        <begin position="108"/>
        <end position="122"/>
    </location>
</feature>
<evidence type="ECO:0000313" key="2">
    <source>
        <dbReference type="EMBL" id="THU83060.1"/>
    </source>
</evidence>
<evidence type="ECO:0000256" key="1">
    <source>
        <dbReference type="SAM" id="MobiDB-lite"/>
    </source>
</evidence>
<feature type="region of interest" description="Disordered" evidence="1">
    <location>
        <begin position="140"/>
        <end position="260"/>
    </location>
</feature>
<organism evidence="2 3">
    <name type="scientific">Dendrothele bispora (strain CBS 962.96)</name>
    <dbReference type="NCBI Taxonomy" id="1314807"/>
    <lineage>
        <taxon>Eukaryota</taxon>
        <taxon>Fungi</taxon>
        <taxon>Dikarya</taxon>
        <taxon>Basidiomycota</taxon>
        <taxon>Agaricomycotina</taxon>
        <taxon>Agaricomycetes</taxon>
        <taxon>Agaricomycetidae</taxon>
        <taxon>Agaricales</taxon>
        <taxon>Agaricales incertae sedis</taxon>
        <taxon>Dendrothele</taxon>
    </lineage>
</organism>
<gene>
    <name evidence="2" type="ORF">K435DRAFT_931873</name>
</gene>
<evidence type="ECO:0000313" key="3">
    <source>
        <dbReference type="Proteomes" id="UP000297245"/>
    </source>
</evidence>
<dbReference type="AlphaFoldDB" id="A0A4S8L3U2"/>
<feature type="region of interest" description="Disordered" evidence="1">
    <location>
        <begin position="95"/>
        <end position="126"/>
    </location>
</feature>
<protein>
    <submittedName>
        <fullName evidence="2">Uncharacterized protein</fullName>
    </submittedName>
</protein>
<feature type="compositionally biased region" description="Gly residues" evidence="1">
    <location>
        <begin position="194"/>
        <end position="210"/>
    </location>
</feature>